<evidence type="ECO:0000313" key="13">
    <source>
        <dbReference type="Proteomes" id="UP001334732"/>
    </source>
</evidence>
<keyword evidence="9" id="KW-0812">Transmembrane</keyword>
<dbReference type="RefSeq" id="WP_324781161.1">
    <property type="nucleotide sequence ID" value="NZ_CP141769.1"/>
</dbReference>
<keyword evidence="8" id="KW-0902">Two-component regulatory system</keyword>
<feature type="transmembrane region" description="Helical" evidence="9">
    <location>
        <begin position="196"/>
        <end position="217"/>
    </location>
</feature>
<dbReference type="PANTHER" id="PTHR24421:SF10">
    <property type="entry name" value="NITRATE_NITRITE SENSOR PROTEIN NARQ"/>
    <property type="match status" value="1"/>
</dbReference>
<dbReference type="InterPro" id="IPR050482">
    <property type="entry name" value="Sensor_HK_TwoCompSys"/>
</dbReference>
<dbReference type="InterPro" id="IPR011712">
    <property type="entry name" value="Sig_transdc_His_kin_sub3_dim/P"/>
</dbReference>
<evidence type="ECO:0000256" key="5">
    <source>
        <dbReference type="ARBA" id="ARBA00022741"/>
    </source>
</evidence>
<name>A0ABZ1CML7_9PROT</name>
<keyword evidence="13" id="KW-1185">Reference proteome</keyword>
<dbReference type="InterPro" id="IPR005467">
    <property type="entry name" value="His_kinase_dom"/>
</dbReference>
<dbReference type="EMBL" id="CP141769">
    <property type="protein sequence ID" value="WRS40648.1"/>
    <property type="molecule type" value="Genomic_DNA"/>
</dbReference>
<evidence type="ECO:0000256" key="8">
    <source>
        <dbReference type="ARBA" id="ARBA00023012"/>
    </source>
</evidence>
<dbReference type="Proteomes" id="UP001334732">
    <property type="component" value="Chromosome"/>
</dbReference>
<proteinExistence type="predicted"/>
<dbReference type="PANTHER" id="PTHR24421">
    <property type="entry name" value="NITRATE/NITRITE SENSOR PROTEIN NARX-RELATED"/>
    <property type="match status" value="1"/>
</dbReference>
<dbReference type="Pfam" id="PF02518">
    <property type="entry name" value="HATPase_c"/>
    <property type="match status" value="1"/>
</dbReference>
<dbReference type="InterPro" id="IPR036890">
    <property type="entry name" value="HATPase_C_sf"/>
</dbReference>
<keyword evidence="3" id="KW-0597">Phosphoprotein</keyword>
<keyword evidence="7" id="KW-0067">ATP-binding</keyword>
<dbReference type="Gene3D" id="1.20.5.1930">
    <property type="match status" value="1"/>
</dbReference>
<dbReference type="InterPro" id="IPR007891">
    <property type="entry name" value="CHASE3"/>
</dbReference>
<evidence type="ECO:0000259" key="10">
    <source>
        <dbReference type="PROSITE" id="PS50109"/>
    </source>
</evidence>
<dbReference type="SUPFAM" id="SSF55874">
    <property type="entry name" value="ATPase domain of HSP90 chaperone/DNA topoisomerase II/histidine kinase"/>
    <property type="match status" value="1"/>
</dbReference>
<sequence length="461" mass="51682">MASGKDYLTRTFSRFSLLRPRHWPHVFLAIGSAAIIGMLVISYLQFSLGLHALNHLAQYDQRIQRIDELLRLIVDAETGIRGYQLTGDKSYLVPYRSAMAKLPLLMEQVKQGSESQRGDNQAADQLVKLARREITLLQEVGAFVDLKGAANPQLIQEGKETMDAFRKQVEILRIRSSQSGQKSIDRSMALYRQSGTVTVGLSAMSLALLVTLFFASLREQRLRDQITRMLHEERESLEAQVDTRTRQLKELATYLTNAQEAERFRLARELHDELGALLTAAKLEANWLERKLPEDLKQRLAERLTRLQDTLGSGIALKRRITNDLRPALLYELGLVAALQVMADEVARCDEIEVHTDLHEGDLDLPEHVSLALFRIVQESLTNIRKYARAKRVDLSLGVAGRTIRLRVKDDGVGFDPSSPQLARHGLAGMQHRAHMLAGKLTITSSPGVGTCIEVEAPMPG</sequence>
<keyword evidence="9" id="KW-1133">Transmembrane helix</keyword>
<dbReference type="SMART" id="SM00387">
    <property type="entry name" value="HATPase_c"/>
    <property type="match status" value="1"/>
</dbReference>
<dbReference type="CDD" id="cd16917">
    <property type="entry name" value="HATPase_UhpB-NarQ-NarX-like"/>
    <property type="match status" value="1"/>
</dbReference>
<keyword evidence="5" id="KW-0547">Nucleotide-binding</keyword>
<evidence type="ECO:0000313" key="11">
    <source>
        <dbReference type="EMBL" id="WRS40634.1"/>
    </source>
</evidence>
<dbReference type="CDD" id="cd19410">
    <property type="entry name" value="HK9-like_sensor"/>
    <property type="match status" value="1"/>
</dbReference>
<dbReference type="PROSITE" id="PS50109">
    <property type="entry name" value="HIS_KIN"/>
    <property type="match status" value="1"/>
</dbReference>
<feature type="domain" description="Histidine kinase" evidence="10">
    <location>
        <begin position="265"/>
        <end position="461"/>
    </location>
</feature>
<evidence type="ECO:0000256" key="3">
    <source>
        <dbReference type="ARBA" id="ARBA00022553"/>
    </source>
</evidence>
<organism evidence="12 13">
    <name type="scientific">Thiobacillus sedimenti</name>
    <dbReference type="NCBI Taxonomy" id="3110231"/>
    <lineage>
        <taxon>Bacteria</taxon>
        <taxon>Pseudomonadati</taxon>
        <taxon>Pseudomonadota</taxon>
        <taxon>Betaproteobacteria</taxon>
        <taxon>Nitrosomonadales</taxon>
        <taxon>Thiobacillaceae</taxon>
        <taxon>Thiobacillus</taxon>
    </lineage>
</organism>
<evidence type="ECO:0000256" key="9">
    <source>
        <dbReference type="SAM" id="Phobius"/>
    </source>
</evidence>
<evidence type="ECO:0000256" key="7">
    <source>
        <dbReference type="ARBA" id="ARBA00022840"/>
    </source>
</evidence>
<keyword evidence="6" id="KW-0418">Kinase</keyword>
<evidence type="ECO:0000256" key="2">
    <source>
        <dbReference type="ARBA" id="ARBA00012438"/>
    </source>
</evidence>
<evidence type="ECO:0000256" key="4">
    <source>
        <dbReference type="ARBA" id="ARBA00022679"/>
    </source>
</evidence>
<dbReference type="InterPro" id="IPR003594">
    <property type="entry name" value="HATPase_dom"/>
</dbReference>
<dbReference type="Pfam" id="PF07730">
    <property type="entry name" value="HisKA_3"/>
    <property type="match status" value="1"/>
</dbReference>
<evidence type="ECO:0000313" key="12">
    <source>
        <dbReference type="EMBL" id="WRS40648.1"/>
    </source>
</evidence>
<keyword evidence="9" id="KW-0472">Membrane</keyword>
<dbReference type="EC" id="2.7.13.3" evidence="2"/>
<accession>A0ABZ1CML7</accession>
<evidence type="ECO:0000256" key="6">
    <source>
        <dbReference type="ARBA" id="ARBA00022777"/>
    </source>
</evidence>
<dbReference type="EMBL" id="CP141769">
    <property type="protein sequence ID" value="WRS40634.1"/>
    <property type="molecule type" value="Genomic_DNA"/>
</dbReference>
<evidence type="ECO:0000256" key="1">
    <source>
        <dbReference type="ARBA" id="ARBA00000085"/>
    </source>
</evidence>
<reference evidence="12 13" key="1">
    <citation type="submission" date="2023-12" db="EMBL/GenBank/DDBJ databases">
        <title>Thiobacillus sedimentum sp. nov., a chemolithoautotrophic sulfur-oxidizing bacterium isolated from freshwater sediment.</title>
        <authorList>
            <person name="Luo J."/>
            <person name="Dai C."/>
        </authorList>
    </citation>
    <scope>NUCLEOTIDE SEQUENCE [LARGE SCALE GENOMIC DNA]</scope>
    <source>
        <strain evidence="12 13">SCUT-2</strain>
    </source>
</reference>
<feature type="transmembrane region" description="Helical" evidence="9">
    <location>
        <begin position="23"/>
        <end position="44"/>
    </location>
</feature>
<comment type="catalytic activity">
    <reaction evidence="1">
        <text>ATP + protein L-histidine = ADP + protein N-phospho-L-histidine.</text>
        <dbReference type="EC" id="2.7.13.3"/>
    </reaction>
</comment>
<dbReference type="Pfam" id="PF05227">
    <property type="entry name" value="CHASE3"/>
    <property type="match status" value="1"/>
</dbReference>
<dbReference type="Gene3D" id="3.30.565.10">
    <property type="entry name" value="Histidine kinase-like ATPase, C-terminal domain"/>
    <property type="match status" value="1"/>
</dbReference>
<keyword evidence="4" id="KW-0808">Transferase</keyword>
<protein>
    <recommendedName>
        <fullName evidence="2">histidine kinase</fullName>
        <ecNumber evidence="2">2.7.13.3</ecNumber>
    </recommendedName>
</protein>
<gene>
    <name evidence="11" type="ORF">VA613_07080</name>
    <name evidence="12" type="ORF">VA613_07150</name>
</gene>